<comment type="caution">
    <text evidence="2">The sequence shown here is derived from an EMBL/GenBank/DDBJ whole genome shotgun (WGS) entry which is preliminary data.</text>
</comment>
<dbReference type="EMBL" id="BGPR01024826">
    <property type="protein sequence ID" value="GBN93181.1"/>
    <property type="molecule type" value="Genomic_DNA"/>
</dbReference>
<organism evidence="2 3">
    <name type="scientific">Araneus ventricosus</name>
    <name type="common">Orbweaver spider</name>
    <name type="synonym">Epeira ventricosa</name>
    <dbReference type="NCBI Taxonomy" id="182803"/>
    <lineage>
        <taxon>Eukaryota</taxon>
        <taxon>Metazoa</taxon>
        <taxon>Ecdysozoa</taxon>
        <taxon>Arthropoda</taxon>
        <taxon>Chelicerata</taxon>
        <taxon>Arachnida</taxon>
        <taxon>Araneae</taxon>
        <taxon>Araneomorphae</taxon>
        <taxon>Entelegynae</taxon>
        <taxon>Araneoidea</taxon>
        <taxon>Araneidae</taxon>
        <taxon>Araneus</taxon>
    </lineage>
</organism>
<feature type="region of interest" description="Disordered" evidence="1">
    <location>
        <begin position="82"/>
        <end position="104"/>
    </location>
</feature>
<reference evidence="2 3" key="1">
    <citation type="journal article" date="2019" name="Sci. Rep.">
        <title>Orb-weaving spider Araneus ventricosus genome elucidates the spidroin gene catalogue.</title>
        <authorList>
            <person name="Kono N."/>
            <person name="Nakamura H."/>
            <person name="Ohtoshi R."/>
            <person name="Moran D.A.P."/>
            <person name="Shinohara A."/>
            <person name="Yoshida Y."/>
            <person name="Fujiwara M."/>
            <person name="Mori M."/>
            <person name="Tomita M."/>
            <person name="Arakawa K."/>
        </authorList>
    </citation>
    <scope>NUCLEOTIDE SEQUENCE [LARGE SCALE GENOMIC DNA]</scope>
</reference>
<evidence type="ECO:0000313" key="2">
    <source>
        <dbReference type="EMBL" id="GBN93181.1"/>
    </source>
</evidence>
<feature type="compositionally biased region" description="Polar residues" evidence="1">
    <location>
        <begin position="82"/>
        <end position="96"/>
    </location>
</feature>
<protein>
    <submittedName>
        <fullName evidence="2">Uncharacterized protein</fullName>
    </submittedName>
</protein>
<evidence type="ECO:0000256" key="1">
    <source>
        <dbReference type="SAM" id="MobiDB-lite"/>
    </source>
</evidence>
<dbReference type="Proteomes" id="UP000499080">
    <property type="component" value="Unassembled WGS sequence"/>
</dbReference>
<sequence length="130" mass="14839">MDLMDMVHFNSETSIYVAGNRNFHGNKMKLKMQLFHALKSGVKNKSHLSQLLLQYKDSKISNGNIAIFKLDCDLQVEAPNWPQNGTKNASTGQTLSKAEKQPIRTKKQNKRNAFYCISQIFHVCAKCHRV</sequence>
<name>A0A4Y2SYZ0_ARAVE</name>
<evidence type="ECO:0000313" key="3">
    <source>
        <dbReference type="Proteomes" id="UP000499080"/>
    </source>
</evidence>
<keyword evidence="3" id="KW-1185">Reference proteome</keyword>
<accession>A0A4Y2SYZ0</accession>
<proteinExistence type="predicted"/>
<gene>
    <name evidence="2" type="ORF">AVEN_257179_1</name>
</gene>
<dbReference type="AlphaFoldDB" id="A0A4Y2SYZ0"/>